<evidence type="ECO:0000313" key="1">
    <source>
        <dbReference type="EMBL" id="CAB4120854.1"/>
    </source>
</evidence>
<protein>
    <submittedName>
        <fullName evidence="1">Uncharacterized protein</fullName>
    </submittedName>
</protein>
<organism evidence="1">
    <name type="scientific">uncultured Caudovirales phage</name>
    <dbReference type="NCBI Taxonomy" id="2100421"/>
    <lineage>
        <taxon>Viruses</taxon>
        <taxon>Duplodnaviria</taxon>
        <taxon>Heunggongvirae</taxon>
        <taxon>Uroviricota</taxon>
        <taxon>Caudoviricetes</taxon>
        <taxon>Peduoviridae</taxon>
        <taxon>Maltschvirus</taxon>
        <taxon>Maltschvirus maltsch</taxon>
    </lineage>
</organism>
<name>A0A6J5KG01_9CAUD</name>
<sequence>MQASPPTTPVLPAFGARAAALVASQQGPEAPVNPATSQADKIDEAREMRTRIPMSVPRAKLTTPDIPGFHCHWVNDYPGRVMQANQAGYEFVNQEEALITIPDLAGSALGSGTDLGSRVSLVVGKNEDGTPLRAYLMKIRLEWYKEDQQAGQQRVDQIDDAMRQGNQAVAGDKSHRYVKSMNMKSTYSSKG</sequence>
<proteinExistence type="predicted"/>
<accession>A0A6J5KG01</accession>
<reference evidence="1" key="1">
    <citation type="submission" date="2020-04" db="EMBL/GenBank/DDBJ databases">
        <authorList>
            <person name="Chiriac C."/>
            <person name="Salcher M."/>
            <person name="Ghai R."/>
            <person name="Kavagutti S V."/>
        </authorList>
    </citation>
    <scope>NUCLEOTIDE SEQUENCE</scope>
</reference>
<gene>
    <name evidence="1" type="ORF">UFOVP2_31</name>
</gene>
<dbReference type="EMBL" id="LR796138">
    <property type="protein sequence ID" value="CAB4120854.1"/>
    <property type="molecule type" value="Genomic_DNA"/>
</dbReference>